<evidence type="ECO:0000256" key="3">
    <source>
        <dbReference type="ARBA" id="ARBA00023274"/>
    </source>
</evidence>
<feature type="compositionally biased region" description="Basic residues" evidence="6">
    <location>
        <begin position="1"/>
        <end position="22"/>
    </location>
</feature>
<dbReference type="GO" id="GO:0015934">
    <property type="term" value="C:large ribosomal subunit"/>
    <property type="evidence" value="ECO:0007669"/>
    <property type="project" value="InterPro"/>
</dbReference>
<proteinExistence type="inferred from homology"/>
<gene>
    <name evidence="5" type="primary">rpmF</name>
    <name evidence="7" type="ORF">Pla163_21280</name>
</gene>
<dbReference type="SUPFAM" id="SSF57829">
    <property type="entry name" value="Zn-binding ribosomal proteins"/>
    <property type="match status" value="1"/>
</dbReference>
<dbReference type="EMBL" id="CP036290">
    <property type="protein sequence ID" value="QDU85007.1"/>
    <property type="molecule type" value="Genomic_DNA"/>
</dbReference>
<evidence type="ECO:0000256" key="1">
    <source>
        <dbReference type="ARBA" id="ARBA00008560"/>
    </source>
</evidence>
<dbReference type="GO" id="GO:0003735">
    <property type="term" value="F:structural constituent of ribosome"/>
    <property type="evidence" value="ECO:0007669"/>
    <property type="project" value="InterPro"/>
</dbReference>
<feature type="region of interest" description="Disordered" evidence="6">
    <location>
        <begin position="1"/>
        <end position="38"/>
    </location>
</feature>
<organism evidence="7 8">
    <name type="scientific">Rohdeia mirabilis</name>
    <dbReference type="NCBI Taxonomy" id="2528008"/>
    <lineage>
        <taxon>Bacteria</taxon>
        <taxon>Pseudomonadati</taxon>
        <taxon>Planctomycetota</taxon>
        <taxon>Planctomycetia</taxon>
        <taxon>Planctomycetia incertae sedis</taxon>
        <taxon>Rohdeia</taxon>
    </lineage>
</organism>
<dbReference type="RefSeq" id="WP_145187563.1">
    <property type="nucleotide sequence ID" value="NZ_CP036290.1"/>
</dbReference>
<evidence type="ECO:0000256" key="6">
    <source>
        <dbReference type="SAM" id="MobiDB-lite"/>
    </source>
</evidence>
<dbReference type="InterPro" id="IPR011332">
    <property type="entry name" value="Ribosomal_zn-bd"/>
</dbReference>
<accession>A0A518D0L5</accession>
<protein>
    <recommendedName>
        <fullName evidence="4 5">Large ribosomal subunit protein bL32</fullName>
    </recommendedName>
</protein>
<name>A0A518D0L5_9BACT</name>
<dbReference type="AlphaFoldDB" id="A0A518D0L5"/>
<keyword evidence="3 5" id="KW-0687">Ribonucleoprotein</keyword>
<comment type="similarity">
    <text evidence="1 5">Belongs to the bacterial ribosomal protein bL32 family.</text>
</comment>
<evidence type="ECO:0000256" key="5">
    <source>
        <dbReference type="HAMAP-Rule" id="MF_00340"/>
    </source>
</evidence>
<dbReference type="NCBIfam" id="TIGR01031">
    <property type="entry name" value="rpmF_bact"/>
    <property type="match status" value="1"/>
</dbReference>
<dbReference type="Pfam" id="PF01783">
    <property type="entry name" value="Ribosomal_L32p"/>
    <property type="match status" value="1"/>
</dbReference>
<feature type="region of interest" description="Disordered" evidence="6">
    <location>
        <begin position="48"/>
        <end position="67"/>
    </location>
</feature>
<evidence type="ECO:0000313" key="7">
    <source>
        <dbReference type="EMBL" id="QDU85007.1"/>
    </source>
</evidence>
<dbReference type="OrthoDB" id="9812874at2"/>
<dbReference type="Proteomes" id="UP000319342">
    <property type="component" value="Chromosome"/>
</dbReference>
<reference evidence="7 8" key="1">
    <citation type="submission" date="2019-02" db="EMBL/GenBank/DDBJ databases">
        <title>Deep-cultivation of Planctomycetes and their phenomic and genomic characterization uncovers novel biology.</title>
        <authorList>
            <person name="Wiegand S."/>
            <person name="Jogler M."/>
            <person name="Boedeker C."/>
            <person name="Pinto D."/>
            <person name="Vollmers J."/>
            <person name="Rivas-Marin E."/>
            <person name="Kohn T."/>
            <person name="Peeters S.H."/>
            <person name="Heuer A."/>
            <person name="Rast P."/>
            <person name="Oberbeckmann S."/>
            <person name="Bunk B."/>
            <person name="Jeske O."/>
            <person name="Meyerdierks A."/>
            <person name="Storesund J.E."/>
            <person name="Kallscheuer N."/>
            <person name="Luecker S."/>
            <person name="Lage O.M."/>
            <person name="Pohl T."/>
            <person name="Merkel B.J."/>
            <person name="Hornburger P."/>
            <person name="Mueller R.-W."/>
            <person name="Bruemmer F."/>
            <person name="Labrenz M."/>
            <person name="Spormann A.M."/>
            <person name="Op den Camp H."/>
            <person name="Overmann J."/>
            <person name="Amann R."/>
            <person name="Jetten M.S.M."/>
            <person name="Mascher T."/>
            <person name="Medema M.H."/>
            <person name="Devos D.P."/>
            <person name="Kaster A.-K."/>
            <person name="Ovreas L."/>
            <person name="Rohde M."/>
            <person name="Galperin M.Y."/>
            <person name="Jogler C."/>
        </authorList>
    </citation>
    <scope>NUCLEOTIDE SEQUENCE [LARGE SCALE GENOMIC DNA]</scope>
    <source>
        <strain evidence="7 8">Pla163</strain>
    </source>
</reference>
<evidence type="ECO:0000313" key="8">
    <source>
        <dbReference type="Proteomes" id="UP000319342"/>
    </source>
</evidence>
<sequence>MPHPKRRHSKARKGLRRSHLALKRLQVNRDPRTGVARLPHKLLEEDTHYGFEKGGQGGFEVRPAQDF</sequence>
<keyword evidence="2 5" id="KW-0689">Ribosomal protein</keyword>
<dbReference type="HAMAP" id="MF_00340">
    <property type="entry name" value="Ribosomal_bL32"/>
    <property type="match status" value="1"/>
</dbReference>
<evidence type="ECO:0000256" key="4">
    <source>
        <dbReference type="ARBA" id="ARBA00035178"/>
    </source>
</evidence>
<keyword evidence="8" id="KW-1185">Reference proteome</keyword>
<evidence type="ECO:0000256" key="2">
    <source>
        <dbReference type="ARBA" id="ARBA00022980"/>
    </source>
</evidence>
<dbReference type="GO" id="GO:0006412">
    <property type="term" value="P:translation"/>
    <property type="evidence" value="ECO:0007669"/>
    <property type="project" value="UniProtKB-UniRule"/>
</dbReference>
<dbReference type="InterPro" id="IPR002677">
    <property type="entry name" value="Ribosomal_bL32"/>
</dbReference>